<feature type="region of interest" description="Disordered" evidence="1">
    <location>
        <begin position="1"/>
        <end position="33"/>
    </location>
</feature>
<dbReference type="Proteomes" id="UP000027138">
    <property type="component" value="Unassembled WGS sequence"/>
</dbReference>
<feature type="compositionally biased region" description="Polar residues" evidence="1">
    <location>
        <begin position="23"/>
        <end position="33"/>
    </location>
</feature>
<proteinExistence type="predicted"/>
<evidence type="ECO:0000313" key="3">
    <source>
        <dbReference type="Proteomes" id="UP000027138"/>
    </source>
</evidence>
<gene>
    <name evidence="2" type="ORF">JCGZ_00162</name>
</gene>
<protein>
    <submittedName>
        <fullName evidence="2">Uncharacterized protein</fullName>
    </submittedName>
</protein>
<organism evidence="2 3">
    <name type="scientific">Jatropha curcas</name>
    <name type="common">Barbados nut</name>
    <dbReference type="NCBI Taxonomy" id="180498"/>
    <lineage>
        <taxon>Eukaryota</taxon>
        <taxon>Viridiplantae</taxon>
        <taxon>Streptophyta</taxon>
        <taxon>Embryophyta</taxon>
        <taxon>Tracheophyta</taxon>
        <taxon>Spermatophyta</taxon>
        <taxon>Magnoliopsida</taxon>
        <taxon>eudicotyledons</taxon>
        <taxon>Gunneridae</taxon>
        <taxon>Pentapetalae</taxon>
        <taxon>rosids</taxon>
        <taxon>fabids</taxon>
        <taxon>Malpighiales</taxon>
        <taxon>Euphorbiaceae</taxon>
        <taxon>Crotonoideae</taxon>
        <taxon>Jatropheae</taxon>
        <taxon>Jatropha</taxon>
    </lineage>
</organism>
<accession>A0A067L624</accession>
<reference evidence="2 3" key="1">
    <citation type="journal article" date="2014" name="PLoS ONE">
        <title>Global Analysis of Gene Expression Profiles in Physic Nut (Jatropha curcas L.) Seedlings Exposed to Salt Stress.</title>
        <authorList>
            <person name="Zhang L."/>
            <person name="Zhang C."/>
            <person name="Wu P."/>
            <person name="Chen Y."/>
            <person name="Li M."/>
            <person name="Jiang H."/>
            <person name="Wu G."/>
        </authorList>
    </citation>
    <scope>NUCLEOTIDE SEQUENCE [LARGE SCALE GENOMIC DNA]</scope>
    <source>
        <strain evidence="3">cv. GZQX0401</strain>
        <tissue evidence="2">Young leaves</tissue>
    </source>
</reference>
<sequence length="69" mass="7635">MSNGSLRNSGLEEIADEQERLNDQTLMSPPQVTNPQVETVLTQAYAQFTTVLECLLAKPQQGNEHHVPS</sequence>
<dbReference type="AlphaFoldDB" id="A0A067L624"/>
<evidence type="ECO:0000313" key="2">
    <source>
        <dbReference type="EMBL" id="KDP42658.1"/>
    </source>
</evidence>
<name>A0A067L624_JATCU</name>
<keyword evidence="3" id="KW-1185">Reference proteome</keyword>
<dbReference type="EMBL" id="KK914289">
    <property type="protein sequence ID" value="KDP42658.1"/>
    <property type="molecule type" value="Genomic_DNA"/>
</dbReference>
<evidence type="ECO:0000256" key="1">
    <source>
        <dbReference type="SAM" id="MobiDB-lite"/>
    </source>
</evidence>